<dbReference type="GO" id="GO:0006355">
    <property type="term" value="P:regulation of DNA-templated transcription"/>
    <property type="evidence" value="ECO:0007669"/>
    <property type="project" value="InterPro"/>
</dbReference>
<dbReference type="InterPro" id="IPR013321">
    <property type="entry name" value="Arc_rbn_hlx_hlx"/>
</dbReference>
<feature type="domain" description="Ribbon-helix-helix protein CopG" evidence="1">
    <location>
        <begin position="6"/>
        <end position="44"/>
    </location>
</feature>
<dbReference type="Proteomes" id="UP000284177">
    <property type="component" value="Unassembled WGS sequence"/>
</dbReference>
<dbReference type="OrthoDB" id="1634058at2"/>
<name>A0A419SY11_9FIRM</name>
<comment type="caution">
    <text evidence="2">The sequence shown here is derived from an EMBL/GenBank/DDBJ whole genome shotgun (WGS) entry which is preliminary data.</text>
</comment>
<evidence type="ECO:0000313" key="2">
    <source>
        <dbReference type="EMBL" id="RKD30071.1"/>
    </source>
</evidence>
<protein>
    <submittedName>
        <fullName evidence="2">CopG family transcriptional regulator</fullName>
    </submittedName>
</protein>
<proteinExistence type="predicted"/>
<reference evidence="2 3" key="1">
    <citation type="submission" date="2016-08" db="EMBL/GenBank/DDBJ databases">
        <title>Novel Firmicutes and Novel Genomes.</title>
        <authorList>
            <person name="Poppleton D.I."/>
            <person name="Gribaldo S."/>
        </authorList>
    </citation>
    <scope>NUCLEOTIDE SEQUENCE [LARGE SCALE GENOMIC DNA]</scope>
    <source>
        <strain evidence="2 3">CTT3</strain>
    </source>
</reference>
<dbReference type="Gene3D" id="1.10.1220.10">
    <property type="entry name" value="Met repressor-like"/>
    <property type="match status" value="1"/>
</dbReference>
<organism evidence="2 3">
    <name type="scientific">Thermohalobacter berrensis</name>
    <dbReference type="NCBI Taxonomy" id="99594"/>
    <lineage>
        <taxon>Bacteria</taxon>
        <taxon>Bacillati</taxon>
        <taxon>Bacillota</taxon>
        <taxon>Tissierellia</taxon>
        <taxon>Tissierellales</taxon>
        <taxon>Thermohalobacteraceae</taxon>
        <taxon>Thermohalobacter</taxon>
    </lineage>
</organism>
<keyword evidence="3" id="KW-1185">Reference proteome</keyword>
<dbReference type="EMBL" id="MCIB01000036">
    <property type="protein sequence ID" value="RKD30071.1"/>
    <property type="molecule type" value="Genomic_DNA"/>
</dbReference>
<gene>
    <name evidence="2" type="ORF">BET03_05035</name>
</gene>
<dbReference type="InterPro" id="IPR002145">
    <property type="entry name" value="CopG"/>
</dbReference>
<evidence type="ECO:0000259" key="1">
    <source>
        <dbReference type="Pfam" id="PF01402"/>
    </source>
</evidence>
<dbReference type="CDD" id="cd22231">
    <property type="entry name" value="RHH_NikR_HicB-like"/>
    <property type="match status" value="1"/>
</dbReference>
<evidence type="ECO:0000313" key="3">
    <source>
        <dbReference type="Proteomes" id="UP000284177"/>
    </source>
</evidence>
<dbReference type="InterPro" id="IPR010985">
    <property type="entry name" value="Ribbon_hlx_hlx"/>
</dbReference>
<dbReference type="Pfam" id="PF01402">
    <property type="entry name" value="RHH_1"/>
    <property type="match status" value="1"/>
</dbReference>
<dbReference type="AlphaFoldDB" id="A0A419SY11"/>
<sequence length="91" mass="10581">MAELKKIMVSLPDNLLREIDGIIAKEKKDRNEFIREAMKLYLREKKRIQTLEKMKNGYLEMSEINASLAEMGLEEDTKELSVYEAKLTGSE</sequence>
<accession>A0A419SY11</accession>
<dbReference type="RefSeq" id="WP_120170355.1">
    <property type="nucleotide sequence ID" value="NZ_MCIB01000036.1"/>
</dbReference>
<dbReference type="SUPFAM" id="SSF47598">
    <property type="entry name" value="Ribbon-helix-helix"/>
    <property type="match status" value="1"/>
</dbReference>